<proteinExistence type="predicted"/>
<organism evidence="3">
    <name type="scientific">Candidatus Kentrum sp. LFY</name>
    <dbReference type="NCBI Taxonomy" id="2126342"/>
    <lineage>
        <taxon>Bacteria</taxon>
        <taxon>Pseudomonadati</taxon>
        <taxon>Pseudomonadota</taxon>
        <taxon>Gammaproteobacteria</taxon>
        <taxon>Candidatus Kentrum</taxon>
    </lineage>
</organism>
<protein>
    <submittedName>
        <fullName evidence="3">Toxin ParE1/3/4</fullName>
    </submittedName>
</protein>
<dbReference type="Gene3D" id="3.30.2310.20">
    <property type="entry name" value="RelE-like"/>
    <property type="match status" value="1"/>
</dbReference>
<dbReference type="EMBL" id="CAADFF010000028">
    <property type="protein sequence ID" value="VFJ91718.1"/>
    <property type="molecule type" value="Genomic_DNA"/>
</dbReference>
<sequence length="110" mass="12830">MADFYITNRARFHMLEIEERSTSDWGETRTKRYMSDLLAAFQKIADDPKVGNVRKHRLEPFLMAPAEQHYAIYAETEKGIVIAAVLHKRRDIEAIIRDIGPTLDREIENL</sequence>
<dbReference type="EMBL" id="CAADFH010000038">
    <property type="protein sequence ID" value="VFJ94234.1"/>
    <property type="molecule type" value="Genomic_DNA"/>
</dbReference>
<dbReference type="AlphaFoldDB" id="A0A450UNV7"/>
<gene>
    <name evidence="3" type="ORF">BECKLFY1418A_GA0070994_103820</name>
    <name evidence="2" type="ORF">BECKLFY1418B_GA0070995_102819</name>
</gene>
<accession>A0A450UNV7</accession>
<dbReference type="InterPro" id="IPR007712">
    <property type="entry name" value="RelE/ParE_toxin"/>
</dbReference>
<reference evidence="3" key="1">
    <citation type="submission" date="2019-02" db="EMBL/GenBank/DDBJ databases">
        <authorList>
            <person name="Gruber-Vodicka R. H."/>
            <person name="Seah K. B. B."/>
        </authorList>
    </citation>
    <scope>NUCLEOTIDE SEQUENCE</scope>
    <source>
        <strain evidence="3">BECK_M6</strain>
        <strain evidence="2">BECK_M7</strain>
    </source>
</reference>
<keyword evidence="1" id="KW-1277">Toxin-antitoxin system</keyword>
<evidence type="ECO:0000313" key="2">
    <source>
        <dbReference type="EMBL" id="VFJ91718.1"/>
    </source>
</evidence>
<name>A0A450UNV7_9GAMM</name>
<dbReference type="Pfam" id="PF05016">
    <property type="entry name" value="ParE_toxin"/>
    <property type="match status" value="1"/>
</dbReference>
<dbReference type="InterPro" id="IPR035093">
    <property type="entry name" value="RelE/ParE_toxin_dom_sf"/>
</dbReference>
<evidence type="ECO:0000313" key="3">
    <source>
        <dbReference type="EMBL" id="VFJ94234.1"/>
    </source>
</evidence>
<evidence type="ECO:0000256" key="1">
    <source>
        <dbReference type="ARBA" id="ARBA00022649"/>
    </source>
</evidence>